<evidence type="ECO:0000256" key="1">
    <source>
        <dbReference type="SAM" id="Phobius"/>
    </source>
</evidence>
<proteinExistence type="predicted"/>
<dbReference type="AlphaFoldDB" id="A0A518IS77"/>
<protein>
    <submittedName>
        <fullName evidence="2">Uncharacterized protein</fullName>
    </submittedName>
</protein>
<feature type="transmembrane region" description="Helical" evidence="1">
    <location>
        <begin position="7"/>
        <end position="26"/>
    </location>
</feature>
<keyword evidence="1" id="KW-1133">Transmembrane helix</keyword>
<sequence length="757" mass="83835">MVRKYIVADFVLTALVAIGAAFWGGLLLDYGPILLGGLEMPRSARILLLVALFVVLVVLAIRLLGERLSAELPDESLALLLERQHPELGERLMTSVQLARAESNLDAHSRPLYEHVRREAAQMSDELDIRRVFQWRPLIHKAIAAGVMLLAVIVFALATPSIASHAISRLLTLSDDPWPRKAKLEMVGVEVPIVTFADPDSSAPPEIKLLTFEDRSLRLARGGSATLRVRAMAEDRVVPELCTVHYETASGQRGQANMRRVGGQRNGYQEFSLDGPPLDGLAEDVRFTVRGLDDRLSDFEVVVVDPPAVAQLEIQCRYPEYLRDPQNTSDAADLVVNYAPGLRIREGSDLKVIGNSSKPLSRVDVMLRSVDGDGEVQSAKVADDGMSFSLSLPDFSEDQTLLLLPVDRQQISAGAPFRFFLGVVNDQPPEVSLNLVGIGSAITPVAKLPFVGTVKDDYELSRTEIALAPASQQNTQPVLRDIQPQRDGSFEGQVDLRALVADDMMKSMAPGERLNMFAEATDRYSLADRHVTQSDLYGLDVVSPEELLGRLERRELGLRARLEQSIDEIRQLRDVLKTISGDDWQAVDSATSAAQDEGEETLRAEQLRVLRIQQSSLQANKTSEELTGIAAALGDIILEMENNRVDSVDRRQRITSQVQQPLENVVGGELKSLRDLIDQLSRVARDPDNGPELAVQSVDAAEEVLLRLTAILDSMLDLESYNEILDIVRDLIDRQNRLIDETKDEQKRRVLDLFKPQ</sequence>
<feature type="transmembrane region" description="Helical" evidence="1">
    <location>
        <begin position="138"/>
        <end position="158"/>
    </location>
</feature>
<keyword evidence="1" id="KW-0812">Transmembrane</keyword>
<evidence type="ECO:0000313" key="3">
    <source>
        <dbReference type="Proteomes" id="UP000316770"/>
    </source>
</evidence>
<gene>
    <name evidence="2" type="ORF">Mal33_19110</name>
</gene>
<keyword evidence="1" id="KW-0472">Membrane</keyword>
<evidence type="ECO:0000313" key="2">
    <source>
        <dbReference type="EMBL" id="QDV55932.1"/>
    </source>
</evidence>
<keyword evidence="3" id="KW-1185">Reference proteome</keyword>
<reference evidence="2 3" key="1">
    <citation type="submission" date="2019-02" db="EMBL/GenBank/DDBJ databases">
        <title>Deep-cultivation of Planctomycetes and their phenomic and genomic characterization uncovers novel biology.</title>
        <authorList>
            <person name="Wiegand S."/>
            <person name="Jogler M."/>
            <person name="Boedeker C."/>
            <person name="Pinto D."/>
            <person name="Vollmers J."/>
            <person name="Rivas-Marin E."/>
            <person name="Kohn T."/>
            <person name="Peeters S.H."/>
            <person name="Heuer A."/>
            <person name="Rast P."/>
            <person name="Oberbeckmann S."/>
            <person name="Bunk B."/>
            <person name="Jeske O."/>
            <person name="Meyerdierks A."/>
            <person name="Storesund J.E."/>
            <person name="Kallscheuer N."/>
            <person name="Luecker S."/>
            <person name="Lage O.M."/>
            <person name="Pohl T."/>
            <person name="Merkel B.J."/>
            <person name="Hornburger P."/>
            <person name="Mueller R.-W."/>
            <person name="Bruemmer F."/>
            <person name="Labrenz M."/>
            <person name="Spormann A.M."/>
            <person name="Op den Camp H."/>
            <person name="Overmann J."/>
            <person name="Amann R."/>
            <person name="Jetten M.S.M."/>
            <person name="Mascher T."/>
            <person name="Medema M.H."/>
            <person name="Devos D.P."/>
            <person name="Kaster A.-K."/>
            <person name="Ovreas L."/>
            <person name="Rohde M."/>
            <person name="Galperin M.Y."/>
            <person name="Jogler C."/>
        </authorList>
    </citation>
    <scope>NUCLEOTIDE SEQUENCE [LARGE SCALE GENOMIC DNA]</scope>
    <source>
        <strain evidence="2 3">Mal33</strain>
    </source>
</reference>
<feature type="transmembrane region" description="Helical" evidence="1">
    <location>
        <begin position="46"/>
        <end position="65"/>
    </location>
</feature>
<name>A0A518IS77_9BACT</name>
<dbReference type="Proteomes" id="UP000316770">
    <property type="component" value="Chromosome"/>
</dbReference>
<accession>A0A518IS77</accession>
<organism evidence="2 3">
    <name type="scientific">Rosistilla oblonga</name>
    <dbReference type="NCBI Taxonomy" id="2527990"/>
    <lineage>
        <taxon>Bacteria</taxon>
        <taxon>Pseudomonadati</taxon>
        <taxon>Planctomycetota</taxon>
        <taxon>Planctomycetia</taxon>
        <taxon>Pirellulales</taxon>
        <taxon>Pirellulaceae</taxon>
        <taxon>Rosistilla</taxon>
    </lineage>
</organism>
<dbReference type="EMBL" id="CP036318">
    <property type="protein sequence ID" value="QDV55932.1"/>
    <property type="molecule type" value="Genomic_DNA"/>
</dbReference>